<sequence length="58" mass="6892">MMMSCSELIYCRSCMIHNFKFVIPFFLLLRTEKIQTQTPKFYSCRDYSNTTALILLVT</sequence>
<organism evidence="1">
    <name type="scientific">Manihot esculenta</name>
    <name type="common">Cassava</name>
    <name type="synonym">Jatropha manihot</name>
    <dbReference type="NCBI Taxonomy" id="3983"/>
    <lineage>
        <taxon>Eukaryota</taxon>
        <taxon>Viridiplantae</taxon>
        <taxon>Streptophyta</taxon>
        <taxon>Embryophyta</taxon>
        <taxon>Tracheophyta</taxon>
        <taxon>Spermatophyta</taxon>
        <taxon>Magnoliopsida</taxon>
        <taxon>eudicotyledons</taxon>
        <taxon>Gunneridae</taxon>
        <taxon>Pentapetalae</taxon>
        <taxon>rosids</taxon>
        <taxon>fabids</taxon>
        <taxon>Malpighiales</taxon>
        <taxon>Euphorbiaceae</taxon>
        <taxon>Crotonoideae</taxon>
        <taxon>Manihoteae</taxon>
        <taxon>Manihot</taxon>
    </lineage>
</organism>
<name>A0A2C9W2W9_MANES</name>
<dbReference type="EMBL" id="CM004390">
    <property type="protein sequence ID" value="OAY52421.1"/>
    <property type="molecule type" value="Genomic_DNA"/>
</dbReference>
<protein>
    <submittedName>
        <fullName evidence="1">Uncharacterized protein</fullName>
    </submittedName>
</protein>
<reference evidence="1" key="1">
    <citation type="submission" date="2016-02" db="EMBL/GenBank/DDBJ databases">
        <title>WGS assembly of Manihot esculenta.</title>
        <authorList>
            <person name="Bredeson J.V."/>
            <person name="Prochnik S.E."/>
            <person name="Lyons J.B."/>
            <person name="Schmutz J."/>
            <person name="Grimwood J."/>
            <person name="Vrebalov J."/>
            <person name="Bart R.S."/>
            <person name="Amuge T."/>
            <person name="Ferguson M.E."/>
            <person name="Green R."/>
            <person name="Putnam N."/>
            <person name="Stites J."/>
            <person name="Rounsley S."/>
            <person name="Rokhsar D.S."/>
        </authorList>
    </citation>
    <scope>NUCLEOTIDE SEQUENCE [LARGE SCALE GENOMIC DNA]</scope>
    <source>
        <tissue evidence="1">Leaf</tissue>
    </source>
</reference>
<gene>
    <name evidence="1" type="ORF">MANES_04G082500</name>
</gene>
<proteinExistence type="predicted"/>
<evidence type="ECO:0000313" key="1">
    <source>
        <dbReference type="EMBL" id="OAY52421.1"/>
    </source>
</evidence>
<accession>A0A2C9W2W9</accession>
<dbReference type="AlphaFoldDB" id="A0A2C9W2W9"/>